<dbReference type="Proteomes" id="UP000233750">
    <property type="component" value="Unassembled WGS sequence"/>
</dbReference>
<evidence type="ECO:0000256" key="1">
    <source>
        <dbReference type="SAM" id="MobiDB-lite"/>
    </source>
</evidence>
<feature type="region of interest" description="Disordered" evidence="1">
    <location>
        <begin position="1"/>
        <end position="65"/>
    </location>
</feature>
<reference evidence="2 3" key="1">
    <citation type="submission" date="2017-12" db="EMBL/GenBank/DDBJ databases">
        <title>Sequencing the genomes of 1000 Actinobacteria strains.</title>
        <authorList>
            <person name="Klenk H.-P."/>
        </authorList>
    </citation>
    <scope>NUCLEOTIDE SEQUENCE [LARGE SCALE GENOMIC DNA]</scope>
    <source>
        <strain evidence="2 3">DSM 45165</strain>
    </source>
</reference>
<proteinExistence type="predicted"/>
<feature type="compositionally biased region" description="Low complexity" evidence="1">
    <location>
        <begin position="26"/>
        <end position="45"/>
    </location>
</feature>
<dbReference type="EMBL" id="PJMY01000003">
    <property type="protein sequence ID" value="PKV92607.1"/>
    <property type="molecule type" value="Genomic_DNA"/>
</dbReference>
<dbReference type="RefSeq" id="WP_101436397.1">
    <property type="nucleotide sequence ID" value="NZ_PJMY01000003.1"/>
</dbReference>
<evidence type="ECO:0000313" key="3">
    <source>
        <dbReference type="Proteomes" id="UP000233750"/>
    </source>
</evidence>
<feature type="compositionally biased region" description="Acidic residues" evidence="1">
    <location>
        <begin position="1"/>
        <end position="10"/>
    </location>
</feature>
<name>A0A2N3WFJ9_9PSEU</name>
<accession>A0A2N3WFJ9</accession>
<sequence length="65" mass="7011">MAWDIPENDAADQQHEIEPPDDWADDAAAVEQAADGVAADPVDVAEQQRPVPPDDPVPEVSTQHQ</sequence>
<gene>
    <name evidence="2" type="ORF">ATK30_3429</name>
</gene>
<keyword evidence="3" id="KW-1185">Reference proteome</keyword>
<comment type="caution">
    <text evidence="2">The sequence shown here is derived from an EMBL/GenBank/DDBJ whole genome shotgun (WGS) entry which is preliminary data.</text>
</comment>
<evidence type="ECO:0000313" key="2">
    <source>
        <dbReference type="EMBL" id="PKV92607.1"/>
    </source>
</evidence>
<protein>
    <submittedName>
        <fullName evidence="2">Uncharacterized protein</fullName>
    </submittedName>
</protein>
<dbReference type="AlphaFoldDB" id="A0A2N3WFJ9"/>
<organism evidence="2 3">
    <name type="scientific">Amycolatopsis echigonensis</name>
    <dbReference type="NCBI Taxonomy" id="2576905"/>
    <lineage>
        <taxon>Bacteria</taxon>
        <taxon>Bacillati</taxon>
        <taxon>Actinomycetota</taxon>
        <taxon>Actinomycetes</taxon>
        <taxon>Pseudonocardiales</taxon>
        <taxon>Pseudonocardiaceae</taxon>
        <taxon>Amycolatopsis</taxon>
    </lineage>
</organism>